<feature type="transmembrane region" description="Helical" evidence="1">
    <location>
        <begin position="494"/>
        <end position="515"/>
    </location>
</feature>
<proteinExistence type="predicted"/>
<keyword evidence="1" id="KW-1133">Transmembrane helix</keyword>
<protein>
    <recommendedName>
        <fullName evidence="5">Tetratricopeptide repeat protein</fullName>
    </recommendedName>
</protein>
<dbReference type="RefSeq" id="WP_046368994.1">
    <property type="nucleotide sequence ID" value="NZ_BBWV01000002.1"/>
</dbReference>
<dbReference type="OrthoDB" id="9806995at2"/>
<keyword evidence="1" id="KW-0472">Membrane</keyword>
<keyword evidence="4" id="KW-1185">Reference proteome</keyword>
<dbReference type="SUPFAM" id="SSF48452">
    <property type="entry name" value="TPR-like"/>
    <property type="match status" value="2"/>
</dbReference>
<evidence type="ECO:0000313" key="3">
    <source>
        <dbReference type="EMBL" id="GAO43052.1"/>
    </source>
</evidence>
<evidence type="ECO:0008006" key="5">
    <source>
        <dbReference type="Google" id="ProtNLM"/>
    </source>
</evidence>
<dbReference type="EMBL" id="BBWV01000002">
    <property type="protein sequence ID" value="GAO43052.1"/>
    <property type="molecule type" value="Genomic_DNA"/>
</dbReference>
<dbReference type="AlphaFoldDB" id="A0A0E9MZ89"/>
<evidence type="ECO:0000256" key="1">
    <source>
        <dbReference type="SAM" id="Phobius"/>
    </source>
</evidence>
<keyword evidence="2" id="KW-0732">Signal</keyword>
<feature type="signal peptide" evidence="2">
    <location>
        <begin position="1"/>
        <end position="20"/>
    </location>
</feature>
<dbReference type="SMART" id="SM00028">
    <property type="entry name" value="TPR"/>
    <property type="match status" value="5"/>
</dbReference>
<sequence length="579" mass="67048">MRRRSVISWLLLLIAVSVTAQEGHEFDAYLVKQDSLLRAAYQRRDPDTFLRLLSGVRRTYNRLSRAGQQNYRRVYNGFYAATLYNLCCTYALLNEKSRALEWLEKAIRYGYLSDSIRMDPDLDNIRDMPQYHQVTDVLFRINDCMTRAEKAKQAAELDSMLHYARKAVLLIASTPNRFPEDEVAASQGMMGYYQWWAGDYPGALESYYRALALAEPFNDPCLSGDMYNGLAMVFRNQGQYRQAIIYFTRTEEATRNTPCSSIYYAAILDKGKAYEQLNILDSAYLYTQQWLVEKQRYTDEFRKLNSWVGGGGGEATLAIIYSKKGQEKLARDFFQLAFYLNIRDDNPRLLARSYCEYAEHFERNNQLDSAVYYASKAFQLDLDNKLLVYQLASSTLLAKLYTERQQIDSAFKYQQVSIHLQDSLFNSDRISRMNALAFNEQLRQIQRETERAAIALERKRNIQYLLIAVGLVTFTILVLLLTRSMVMSAGLIKFLGIVALLLIFEFFNLLLHPFLEQLTHHSPVLMLLCLAAIAAILVPVHHRLEKWATNVLIERNRKIRLMAARKTLKDLPARPEELT</sequence>
<keyword evidence="1" id="KW-0812">Transmembrane</keyword>
<organism evidence="3 4">
    <name type="scientific">Flavihumibacter petaseus NBRC 106054</name>
    <dbReference type="NCBI Taxonomy" id="1220578"/>
    <lineage>
        <taxon>Bacteria</taxon>
        <taxon>Pseudomonadati</taxon>
        <taxon>Bacteroidota</taxon>
        <taxon>Chitinophagia</taxon>
        <taxon>Chitinophagales</taxon>
        <taxon>Chitinophagaceae</taxon>
        <taxon>Flavihumibacter</taxon>
    </lineage>
</organism>
<dbReference type="Proteomes" id="UP000033121">
    <property type="component" value="Unassembled WGS sequence"/>
</dbReference>
<accession>A0A0E9MZ89</accession>
<dbReference type="InterPro" id="IPR019734">
    <property type="entry name" value="TPR_rpt"/>
</dbReference>
<dbReference type="NCBIfam" id="NF047558">
    <property type="entry name" value="TPR_END_plus"/>
    <property type="match status" value="1"/>
</dbReference>
<dbReference type="Gene3D" id="1.25.40.10">
    <property type="entry name" value="Tetratricopeptide repeat domain"/>
    <property type="match status" value="2"/>
</dbReference>
<name>A0A0E9MZ89_9BACT</name>
<comment type="caution">
    <text evidence="3">The sequence shown here is derived from an EMBL/GenBank/DDBJ whole genome shotgun (WGS) entry which is preliminary data.</text>
</comment>
<evidence type="ECO:0000256" key="2">
    <source>
        <dbReference type="SAM" id="SignalP"/>
    </source>
</evidence>
<dbReference type="InterPro" id="IPR011990">
    <property type="entry name" value="TPR-like_helical_dom_sf"/>
</dbReference>
<feature type="transmembrane region" description="Helical" evidence="1">
    <location>
        <begin position="521"/>
        <end position="540"/>
    </location>
</feature>
<dbReference type="STRING" id="1220578.FPE01S_02_01570"/>
<gene>
    <name evidence="3" type="ORF">FPE01S_02_01570</name>
</gene>
<reference evidence="3 4" key="1">
    <citation type="submission" date="2015-04" db="EMBL/GenBank/DDBJ databases">
        <title>Whole genome shotgun sequence of Flavihumibacter petaseus NBRC 106054.</title>
        <authorList>
            <person name="Miyazawa S."/>
            <person name="Hosoyama A."/>
            <person name="Hashimoto M."/>
            <person name="Noguchi M."/>
            <person name="Tsuchikane K."/>
            <person name="Ohji S."/>
            <person name="Yamazoe A."/>
            <person name="Ichikawa N."/>
            <person name="Kimura A."/>
            <person name="Fujita N."/>
        </authorList>
    </citation>
    <scope>NUCLEOTIDE SEQUENCE [LARGE SCALE GENOMIC DNA]</scope>
    <source>
        <strain evidence="3 4">NBRC 106054</strain>
    </source>
</reference>
<evidence type="ECO:0000313" key="4">
    <source>
        <dbReference type="Proteomes" id="UP000033121"/>
    </source>
</evidence>
<feature type="transmembrane region" description="Helical" evidence="1">
    <location>
        <begin position="462"/>
        <end position="482"/>
    </location>
</feature>
<feature type="chain" id="PRO_5002430035" description="Tetratricopeptide repeat protein" evidence="2">
    <location>
        <begin position="21"/>
        <end position="579"/>
    </location>
</feature>